<keyword evidence="3" id="KW-1185">Reference proteome</keyword>
<proteinExistence type="predicted"/>
<dbReference type="Proteomes" id="UP000752012">
    <property type="component" value="Unassembled WGS sequence"/>
</dbReference>
<name>A0A969PKX2_9BACI</name>
<protein>
    <submittedName>
        <fullName evidence="2">VOC family protein</fullName>
    </submittedName>
</protein>
<dbReference type="Gene3D" id="3.10.180.10">
    <property type="entry name" value="2,3-Dihydroxybiphenyl 1,2-Dioxygenase, domain 1"/>
    <property type="match status" value="2"/>
</dbReference>
<dbReference type="PROSITE" id="PS51819">
    <property type="entry name" value="VOC"/>
    <property type="match status" value="2"/>
</dbReference>
<organism evidence="2 3">
    <name type="scientific">Alkalicoccus luteus</name>
    <dbReference type="NCBI Taxonomy" id="1237094"/>
    <lineage>
        <taxon>Bacteria</taxon>
        <taxon>Bacillati</taxon>
        <taxon>Bacillota</taxon>
        <taxon>Bacilli</taxon>
        <taxon>Bacillales</taxon>
        <taxon>Bacillaceae</taxon>
        <taxon>Alkalicoccus</taxon>
    </lineage>
</organism>
<comment type="caution">
    <text evidence="2">The sequence shown here is derived from an EMBL/GenBank/DDBJ whole genome shotgun (WGS) entry which is preliminary data.</text>
</comment>
<dbReference type="InterPro" id="IPR029068">
    <property type="entry name" value="Glyas_Bleomycin-R_OHBP_Dase"/>
</dbReference>
<sequence>MYFHRKPVTHVSHVSLKVEDLERALRFYTTVIGFQVADQTARTAELTAGGAVLLTLEQPEDVMPKQPRTTGLFHFALLVPDRADVGRFIKHSVKHGNVIQGASDHRVSEALYLTDPDGNGIEIYADRDPSSWPWTNDQVGMVTEPLDVESLLEAAGDTEWNGLPEGTVMGHIHLHVSDMERDTAFYTDVLGLAVVSSYGGQANFLSDSRYHHHVALNVWNGRNIPAPAENSVGLRHYTIAFPNEDARQNVLSRLEQTEAAITREKDAIVTADPAGNRIQLVVEG</sequence>
<feature type="domain" description="VOC" evidence="1">
    <location>
        <begin position="168"/>
        <end position="283"/>
    </location>
</feature>
<evidence type="ECO:0000313" key="2">
    <source>
        <dbReference type="EMBL" id="NJP36057.1"/>
    </source>
</evidence>
<feature type="domain" description="VOC" evidence="1">
    <location>
        <begin position="10"/>
        <end position="126"/>
    </location>
</feature>
<evidence type="ECO:0000313" key="3">
    <source>
        <dbReference type="Proteomes" id="UP000752012"/>
    </source>
</evidence>
<dbReference type="InterPro" id="IPR004360">
    <property type="entry name" value="Glyas_Fos-R_dOase_dom"/>
</dbReference>
<dbReference type="Pfam" id="PF00903">
    <property type="entry name" value="Glyoxalase"/>
    <property type="match status" value="2"/>
</dbReference>
<dbReference type="PANTHER" id="PTHR43279:SF1">
    <property type="entry name" value="CATECHOL-2,3-DIOXYGENASE"/>
    <property type="match status" value="1"/>
</dbReference>
<evidence type="ECO:0000259" key="1">
    <source>
        <dbReference type="PROSITE" id="PS51819"/>
    </source>
</evidence>
<dbReference type="InterPro" id="IPR037523">
    <property type="entry name" value="VOC_core"/>
</dbReference>
<reference evidence="2 3" key="1">
    <citation type="submission" date="2020-03" db="EMBL/GenBank/DDBJ databases">
        <title>Assessment of the enzymatic potential of alkaline-tolerant lipase obtained from Bacillus luteus H11 (technogenic soil) for the bioremediation of saline soils contaminated with petroleum substances.</title>
        <authorList>
            <person name="Kalwasinska A."/>
        </authorList>
    </citation>
    <scope>NUCLEOTIDE SEQUENCE [LARGE SCALE GENOMIC DNA]</scope>
    <source>
        <strain evidence="2 3">H11</strain>
    </source>
</reference>
<dbReference type="SUPFAM" id="SSF54593">
    <property type="entry name" value="Glyoxalase/Bleomycin resistance protein/Dihydroxybiphenyl dioxygenase"/>
    <property type="match status" value="2"/>
</dbReference>
<dbReference type="AlphaFoldDB" id="A0A969PKX2"/>
<dbReference type="PANTHER" id="PTHR43279">
    <property type="entry name" value="CATECHOL-2,3-DIOXYGENASE"/>
    <property type="match status" value="1"/>
</dbReference>
<dbReference type="EMBL" id="JAATHJ010000001">
    <property type="protein sequence ID" value="NJP36057.1"/>
    <property type="molecule type" value="Genomic_DNA"/>
</dbReference>
<accession>A0A969PKX2</accession>
<gene>
    <name evidence="2" type="ORF">HCN83_00455</name>
</gene>